<keyword evidence="2" id="KW-0614">Plasmid</keyword>
<feature type="chain" id="PRO_5018050628" evidence="1">
    <location>
        <begin position="25"/>
        <end position="146"/>
    </location>
</feature>
<evidence type="ECO:0000313" key="3">
    <source>
        <dbReference type="Proteomes" id="UP000273982"/>
    </source>
</evidence>
<accession>A0A3G8MAG0</accession>
<name>A0A3G8MAG0_9HYPH</name>
<keyword evidence="1" id="KW-0732">Signal</keyword>
<dbReference type="InterPro" id="IPR036249">
    <property type="entry name" value="Thioredoxin-like_sf"/>
</dbReference>
<dbReference type="KEGG" id="mros:EHO51_18710"/>
<dbReference type="Proteomes" id="UP000273982">
    <property type="component" value="Plasmid pGW6_1"/>
</dbReference>
<geneLocation type="plasmid" evidence="3">
    <name>pgw6_1</name>
</geneLocation>
<organism evidence="2 3">
    <name type="scientific">Methylocystis rosea</name>
    <dbReference type="NCBI Taxonomy" id="173366"/>
    <lineage>
        <taxon>Bacteria</taxon>
        <taxon>Pseudomonadati</taxon>
        <taxon>Pseudomonadota</taxon>
        <taxon>Alphaproteobacteria</taxon>
        <taxon>Hyphomicrobiales</taxon>
        <taxon>Methylocystaceae</taxon>
        <taxon>Methylocystis</taxon>
    </lineage>
</organism>
<dbReference type="InterPro" id="IPR007332">
    <property type="entry name" value="DUF411"/>
</dbReference>
<dbReference type="EMBL" id="CP034087">
    <property type="protein sequence ID" value="AZG78857.1"/>
    <property type="molecule type" value="Genomic_DNA"/>
</dbReference>
<feature type="signal peptide" evidence="1">
    <location>
        <begin position="1"/>
        <end position="24"/>
    </location>
</feature>
<dbReference type="RefSeq" id="WP_109026263.1">
    <property type="nucleotide sequence ID" value="NZ_CP034087.1"/>
</dbReference>
<protein>
    <submittedName>
        <fullName evidence="2">DUF411 domain-containing protein</fullName>
    </submittedName>
</protein>
<evidence type="ECO:0000313" key="2">
    <source>
        <dbReference type="EMBL" id="AZG78857.1"/>
    </source>
</evidence>
<dbReference type="AlphaFoldDB" id="A0A3G8MAG0"/>
<proteinExistence type="predicted"/>
<reference evidence="2 3" key="1">
    <citation type="submission" date="2018-11" db="EMBL/GenBank/DDBJ databases">
        <title>Genome squencing of methanotrophic bacteria isolated from alkaline groundwater in Korea.</title>
        <authorList>
            <person name="Nguyen L.N."/>
        </authorList>
    </citation>
    <scope>NUCLEOTIDE SEQUENCE [LARGE SCALE GENOMIC DNA]</scope>
    <source>
        <strain evidence="2 3">GW6</strain>
        <plasmid evidence="3">pgw6_1</plasmid>
    </source>
</reference>
<gene>
    <name evidence="2" type="ORF">EHO51_18710</name>
</gene>
<dbReference type="SUPFAM" id="SSF52833">
    <property type="entry name" value="Thioredoxin-like"/>
    <property type="match status" value="1"/>
</dbReference>
<evidence type="ECO:0000256" key="1">
    <source>
        <dbReference type="SAM" id="SignalP"/>
    </source>
</evidence>
<dbReference type="Pfam" id="PF04214">
    <property type="entry name" value="DUF411"/>
    <property type="match status" value="1"/>
</dbReference>
<sequence length="146" mass="15611">MSKSKTSLAIVFALGLIAPLAALAQDITAWRSPSCGCCHLWAKRLEDAGMKVTMIDTRDVSKIKKEHGITPELASCHTAIVEGYTIEGHVPASEIKRLLAERPDAIGLSVPGMPTGSPGMEHGAAESYNVLLLKRDGSTEVFAHYP</sequence>